<feature type="transmembrane region" description="Helical" evidence="1">
    <location>
        <begin position="21"/>
        <end position="41"/>
    </location>
</feature>
<gene>
    <name evidence="2" type="ORF">PHET_00503</name>
</gene>
<proteinExistence type="predicted"/>
<dbReference type="OrthoDB" id="6260923at2759"/>
<comment type="caution">
    <text evidence="2">The sequence shown here is derived from an EMBL/GenBank/DDBJ whole genome shotgun (WGS) entry which is preliminary data.</text>
</comment>
<keyword evidence="3" id="KW-1185">Reference proteome</keyword>
<accession>A0A8J4WM25</accession>
<organism evidence="2 3">
    <name type="scientific">Paragonimus heterotremus</name>
    <dbReference type="NCBI Taxonomy" id="100268"/>
    <lineage>
        <taxon>Eukaryota</taxon>
        <taxon>Metazoa</taxon>
        <taxon>Spiralia</taxon>
        <taxon>Lophotrochozoa</taxon>
        <taxon>Platyhelminthes</taxon>
        <taxon>Trematoda</taxon>
        <taxon>Digenea</taxon>
        <taxon>Plagiorchiida</taxon>
        <taxon>Troglotremata</taxon>
        <taxon>Troglotrematidae</taxon>
        <taxon>Paragonimus</taxon>
    </lineage>
</organism>
<keyword evidence="1" id="KW-0812">Transmembrane</keyword>
<dbReference type="AlphaFoldDB" id="A0A8J4WM25"/>
<protein>
    <submittedName>
        <fullName evidence="2">Uncharacterized protein</fullName>
    </submittedName>
</protein>
<dbReference type="Proteomes" id="UP000748531">
    <property type="component" value="Unassembled WGS sequence"/>
</dbReference>
<keyword evidence="1" id="KW-1133">Transmembrane helix</keyword>
<keyword evidence="1" id="KW-0472">Membrane</keyword>
<evidence type="ECO:0000256" key="1">
    <source>
        <dbReference type="SAM" id="Phobius"/>
    </source>
</evidence>
<name>A0A8J4WM25_9TREM</name>
<evidence type="ECO:0000313" key="3">
    <source>
        <dbReference type="Proteomes" id="UP000748531"/>
    </source>
</evidence>
<sequence length="314" mass="36043">MYDGKDIFSFCFLVTKMPMDLFFLILAFTGVSLVFNVWFFVRCLMVTNYLRKLQRGEPRSFCFDQFCCVDKPRIPTFERYPLKYTRVPEIQSHFPDHCTNSTWTPHGPTQTVLRPSSPIFVQSQLRPSTRPFVPVPRSTPLTFCRPTLHPNTMKDNSETLYDEVHNSVYTTVNPVGQNLRMKHFMPGLTTSDGQKWMLAPSGQFYLPHNELSADKLNKRNDHCLPDPPSEMTTSLSDLDHPNNSLQPQIDYQPVSRRTINNTSVNEPNAQLFATPVQENKIPVHRGDVANTSEVGVCTTFDSCVLLFSKRVYLH</sequence>
<evidence type="ECO:0000313" key="2">
    <source>
        <dbReference type="EMBL" id="KAF5405999.1"/>
    </source>
</evidence>
<reference evidence="2" key="1">
    <citation type="submission" date="2019-05" db="EMBL/GenBank/DDBJ databases">
        <title>Annotation for the trematode Paragonimus heterotremus.</title>
        <authorList>
            <person name="Choi Y.-J."/>
        </authorList>
    </citation>
    <scope>NUCLEOTIDE SEQUENCE</scope>
    <source>
        <strain evidence="2">LC</strain>
    </source>
</reference>
<dbReference type="EMBL" id="LUCH01000133">
    <property type="protein sequence ID" value="KAF5405999.1"/>
    <property type="molecule type" value="Genomic_DNA"/>
</dbReference>